<dbReference type="EMBL" id="MU151389">
    <property type="protein sequence ID" value="KAF9444268.1"/>
    <property type="molecule type" value="Genomic_DNA"/>
</dbReference>
<name>A0A9P5X4D4_9AGAR</name>
<comment type="caution">
    <text evidence="3">The sequence shown here is derived from an EMBL/GenBank/DDBJ whole genome shotgun (WGS) entry which is preliminary data.</text>
</comment>
<comment type="similarity">
    <text evidence="1">Belongs to the iron/ascorbate-dependent oxidoreductase family.</text>
</comment>
<dbReference type="InterPro" id="IPR005123">
    <property type="entry name" value="Oxoglu/Fe-dep_dioxygenase_dom"/>
</dbReference>
<dbReference type="GO" id="GO:0016491">
    <property type="term" value="F:oxidoreductase activity"/>
    <property type="evidence" value="ECO:0007669"/>
    <property type="project" value="UniProtKB-KW"/>
</dbReference>
<evidence type="ECO:0000313" key="3">
    <source>
        <dbReference type="EMBL" id="KAF9444268.1"/>
    </source>
</evidence>
<dbReference type="PANTHER" id="PTHR33099:SF14">
    <property type="entry name" value="PROLYL 4-HYDROXYLASE ALPHA SUBUNIT FE(2+) 2OG DIOXYGENASE DOMAIN-CONTAINING PROTEIN"/>
    <property type="match status" value="1"/>
</dbReference>
<organism evidence="3 4">
    <name type="scientific">Macrolepiota fuliginosa MF-IS2</name>
    <dbReference type="NCBI Taxonomy" id="1400762"/>
    <lineage>
        <taxon>Eukaryota</taxon>
        <taxon>Fungi</taxon>
        <taxon>Dikarya</taxon>
        <taxon>Basidiomycota</taxon>
        <taxon>Agaricomycotina</taxon>
        <taxon>Agaricomycetes</taxon>
        <taxon>Agaricomycetidae</taxon>
        <taxon>Agaricales</taxon>
        <taxon>Agaricineae</taxon>
        <taxon>Agaricaceae</taxon>
        <taxon>Macrolepiota</taxon>
    </lineage>
</organism>
<keyword evidence="1" id="KW-0408">Iron</keyword>
<evidence type="ECO:0000313" key="4">
    <source>
        <dbReference type="Proteomes" id="UP000807342"/>
    </source>
</evidence>
<gene>
    <name evidence="3" type="ORF">P691DRAFT_837834</name>
</gene>
<sequence>MEQGPIKRLHDTLSVQERWHEPWTSGTVKLSGPESTLFYKCKDGSSRHIELSSITDADESALICACDRATFGRGKEDVLDESYRKAWKLDAGNFSWLFNPDSGRFVAELARGLCPWDSMDRGVRVEPYKLNIYGKGGFFKPHKDTPHAQDMFGSLVFVLPFGHQGGNLVLRHRGREFNFDAPSLLGDTSRTLAAYVAFYSDVEHEVLEVVSGHRVTVTFNLFFDPTRASPIVQIPPSKIPENPFITALREQLRDTTFLRSHRYLGFGFEYMYPKRADEYNHHLVRCLKGPDAFLFRVLVELGIKPQLRYLYRSEYGSCNFWVMRRDAIDGRQQNEASHETELNYLLEDEDACIVWAKGKSEEATIESYNSYYRHPWVGAYLTDIDHYRSRVVPVDWVTEPSDNLVGRTVWVELGNEPAHEVYYYAVCILVDVGEAVHQRSD</sequence>
<dbReference type="PROSITE" id="PS51471">
    <property type="entry name" value="FE2OG_OXY"/>
    <property type="match status" value="1"/>
</dbReference>
<dbReference type="Proteomes" id="UP000807342">
    <property type="component" value="Unassembled WGS sequence"/>
</dbReference>
<evidence type="ECO:0000256" key="1">
    <source>
        <dbReference type="RuleBase" id="RU003682"/>
    </source>
</evidence>
<dbReference type="PANTHER" id="PTHR33099">
    <property type="entry name" value="FE2OG DIOXYGENASE DOMAIN-CONTAINING PROTEIN"/>
    <property type="match status" value="1"/>
</dbReference>
<protein>
    <recommendedName>
        <fullName evidence="2">Fe2OG dioxygenase domain-containing protein</fullName>
    </recommendedName>
</protein>
<feature type="domain" description="Fe2OG dioxygenase" evidence="2">
    <location>
        <begin position="124"/>
        <end position="225"/>
    </location>
</feature>
<accession>A0A9P5X4D4</accession>
<proteinExistence type="inferred from homology"/>
<evidence type="ECO:0000259" key="2">
    <source>
        <dbReference type="PROSITE" id="PS51471"/>
    </source>
</evidence>
<keyword evidence="1" id="KW-0560">Oxidoreductase</keyword>
<reference evidence="3" key="1">
    <citation type="submission" date="2020-11" db="EMBL/GenBank/DDBJ databases">
        <authorList>
            <consortium name="DOE Joint Genome Institute"/>
            <person name="Ahrendt S."/>
            <person name="Riley R."/>
            <person name="Andreopoulos W."/>
            <person name="Labutti K."/>
            <person name="Pangilinan J."/>
            <person name="Ruiz-Duenas F.J."/>
            <person name="Barrasa J.M."/>
            <person name="Sanchez-Garcia M."/>
            <person name="Camarero S."/>
            <person name="Miyauchi S."/>
            <person name="Serrano A."/>
            <person name="Linde D."/>
            <person name="Babiker R."/>
            <person name="Drula E."/>
            <person name="Ayuso-Fernandez I."/>
            <person name="Pacheco R."/>
            <person name="Padilla G."/>
            <person name="Ferreira P."/>
            <person name="Barriuso J."/>
            <person name="Kellner H."/>
            <person name="Castanera R."/>
            <person name="Alfaro M."/>
            <person name="Ramirez L."/>
            <person name="Pisabarro A.G."/>
            <person name="Kuo A."/>
            <person name="Tritt A."/>
            <person name="Lipzen A."/>
            <person name="He G."/>
            <person name="Yan M."/>
            <person name="Ng V."/>
            <person name="Cullen D."/>
            <person name="Martin F."/>
            <person name="Rosso M.-N."/>
            <person name="Henrissat B."/>
            <person name="Hibbett D."/>
            <person name="Martinez A.T."/>
            <person name="Grigoriev I.V."/>
        </authorList>
    </citation>
    <scope>NUCLEOTIDE SEQUENCE</scope>
    <source>
        <strain evidence="3">MF-IS2</strain>
    </source>
</reference>
<dbReference type="AlphaFoldDB" id="A0A9P5X4D4"/>
<dbReference type="InterPro" id="IPR044862">
    <property type="entry name" value="Pro_4_hyd_alph_FE2OG_OXY"/>
</dbReference>
<dbReference type="OrthoDB" id="27483at2759"/>
<dbReference type="Pfam" id="PF13640">
    <property type="entry name" value="2OG-FeII_Oxy_3"/>
    <property type="match status" value="1"/>
</dbReference>
<keyword evidence="4" id="KW-1185">Reference proteome</keyword>
<dbReference type="GO" id="GO:0046872">
    <property type="term" value="F:metal ion binding"/>
    <property type="evidence" value="ECO:0007669"/>
    <property type="project" value="UniProtKB-KW"/>
</dbReference>
<keyword evidence="1" id="KW-0479">Metal-binding</keyword>
<dbReference type="Gene3D" id="2.60.120.620">
    <property type="entry name" value="q2cbj1_9rhob like domain"/>
    <property type="match status" value="1"/>
</dbReference>